<dbReference type="PROSITE" id="PS52034">
    <property type="entry name" value="PEPTIDASE_M32"/>
    <property type="match status" value="1"/>
</dbReference>
<dbReference type="PANTHER" id="PTHR34217">
    <property type="entry name" value="METAL-DEPENDENT CARBOXYPEPTIDASE"/>
    <property type="match status" value="1"/>
</dbReference>
<dbReference type="AlphaFoldDB" id="A0ABD5IWV3"/>
<evidence type="ECO:0000256" key="4">
    <source>
        <dbReference type="ARBA" id="ARBA00022801"/>
    </source>
</evidence>
<evidence type="ECO:0000256" key="2">
    <source>
        <dbReference type="ARBA" id="ARBA00022670"/>
    </source>
</evidence>
<reference evidence="11 13" key="1">
    <citation type="submission" date="2023-01" db="EMBL/GenBank/DDBJ databases">
        <title>Genome-based reclassification of Anoxybacillus geothermalis as a later heterotypic synonym of Anoxybacillus rupiensis.</title>
        <authorList>
            <person name="Inan Bektas K."/>
            <person name="Canakci S."/>
            <person name="Belduz A.A."/>
            <person name="Guler H.H."/>
        </authorList>
    </citation>
    <scope>NUCLEOTIDE SEQUENCE [LARGE SCALE GENOMIC DNA]</scope>
    <source>
        <strain evidence="11 13">DSM 17127</strain>
    </source>
</reference>
<evidence type="ECO:0000313" key="11">
    <source>
        <dbReference type="EMBL" id="MDE8565597.1"/>
    </source>
</evidence>
<comment type="function">
    <text evidence="8">Broad specificity carboxypetidase that releases amino acids sequentially from the C-terminus, including neutral, aromatic, polar and basic residues.</text>
</comment>
<keyword evidence="13" id="KW-1185">Reference proteome</keyword>
<dbReference type="Proteomes" id="UP001213979">
    <property type="component" value="Unassembled WGS sequence"/>
</dbReference>
<dbReference type="GO" id="GO:0006508">
    <property type="term" value="P:proteolysis"/>
    <property type="evidence" value="ECO:0007669"/>
    <property type="project" value="UniProtKB-UniRule"/>
</dbReference>
<feature type="binding site" evidence="9">
    <location>
        <position position="296"/>
    </location>
    <ligand>
        <name>Zn(2+)</name>
        <dbReference type="ChEBI" id="CHEBI:29105"/>
        <note>catalytic</note>
    </ligand>
</feature>
<dbReference type="EMBL" id="JAQOTG010000028">
    <property type="protein sequence ID" value="MDE8565597.1"/>
    <property type="molecule type" value="Genomic_DNA"/>
</dbReference>
<dbReference type="GO" id="GO:0008270">
    <property type="term" value="F:zinc ion binding"/>
    <property type="evidence" value="ECO:0007669"/>
    <property type="project" value="UniProtKB-ARBA"/>
</dbReference>
<accession>A0ABD5IWV3</accession>
<evidence type="ECO:0000256" key="9">
    <source>
        <dbReference type="PIRSR" id="PIRSR006615-1"/>
    </source>
</evidence>
<feature type="binding site" evidence="9">
    <location>
        <position position="270"/>
    </location>
    <ligand>
        <name>Zn(2+)</name>
        <dbReference type="ChEBI" id="CHEBI:29105"/>
        <note>catalytic</note>
    </ligand>
</feature>
<evidence type="ECO:0000256" key="10">
    <source>
        <dbReference type="PIRSR" id="PIRSR006615-2"/>
    </source>
</evidence>
<dbReference type="FunFam" id="1.10.1370.30:FF:000003">
    <property type="entry name" value="Thermostable carboxypeptidase 1"/>
    <property type="match status" value="1"/>
</dbReference>
<dbReference type="InterPro" id="IPR001333">
    <property type="entry name" value="Peptidase_M32_Taq"/>
</dbReference>
<name>A0ABD5IWV3_9BACL</name>
<evidence type="ECO:0000256" key="8">
    <source>
        <dbReference type="PIRNR" id="PIRNR006615"/>
    </source>
</evidence>
<evidence type="ECO:0000256" key="6">
    <source>
        <dbReference type="ARBA" id="ARBA00052755"/>
    </source>
</evidence>
<keyword evidence="2 8" id="KW-0645">Protease</keyword>
<evidence type="ECO:0000313" key="13">
    <source>
        <dbReference type="Proteomes" id="UP001213979"/>
    </source>
</evidence>
<proteinExistence type="inferred from homology"/>
<evidence type="ECO:0000256" key="5">
    <source>
        <dbReference type="ARBA" id="ARBA00023049"/>
    </source>
</evidence>
<evidence type="ECO:0000256" key="1">
    <source>
        <dbReference type="ARBA" id="ARBA00022645"/>
    </source>
</evidence>
<comment type="catalytic activity">
    <reaction evidence="6 8">
        <text>Release of a C-terminal amino acid with broad specificity, except for -Pro.</text>
        <dbReference type="EC" id="3.4.17.19"/>
    </reaction>
</comment>
<gene>
    <name evidence="12" type="ORF">P9850_13540</name>
    <name evidence="11" type="ORF">PNH38_17290</name>
</gene>
<keyword evidence="4 8" id="KW-0378">Hydrolase</keyword>
<evidence type="ECO:0000256" key="3">
    <source>
        <dbReference type="ARBA" id="ARBA00022723"/>
    </source>
</evidence>
<dbReference type="EC" id="3.4.17.19" evidence="8"/>
<evidence type="ECO:0000313" key="12">
    <source>
        <dbReference type="EMBL" id="MED5052830.1"/>
    </source>
</evidence>
<keyword evidence="1 8" id="KW-0121">Carboxypeptidase</keyword>
<protein>
    <recommendedName>
        <fullName evidence="8">Metal-dependent carboxypeptidase</fullName>
        <ecNumber evidence="8">3.4.17.19</ecNumber>
    </recommendedName>
</protein>
<feature type="binding site" evidence="9">
    <location>
        <position position="266"/>
    </location>
    <ligand>
        <name>Zn(2+)</name>
        <dbReference type="ChEBI" id="CHEBI:29105"/>
        <note>catalytic</note>
    </ligand>
</feature>
<evidence type="ECO:0000313" key="14">
    <source>
        <dbReference type="Proteomes" id="UP001339962"/>
    </source>
</evidence>
<reference evidence="12 14" key="2">
    <citation type="submission" date="2023-03" db="EMBL/GenBank/DDBJ databases">
        <title>Bacillus Genome Sequencing.</title>
        <authorList>
            <person name="Dunlap C."/>
        </authorList>
    </citation>
    <scope>NUCLEOTIDE SEQUENCE [LARGE SCALE GENOMIC DNA]</scope>
    <source>
        <strain evidence="12 14">NRS-38</strain>
    </source>
</reference>
<dbReference type="GO" id="GO:0004181">
    <property type="term" value="F:metallocarboxypeptidase activity"/>
    <property type="evidence" value="ECO:0007669"/>
    <property type="project" value="UniProtKB-UniRule"/>
</dbReference>
<dbReference type="RefSeq" id="WP_080862829.1">
    <property type="nucleotide sequence ID" value="NZ_JACIDF010000008.1"/>
</dbReference>
<dbReference type="PANTHER" id="PTHR34217:SF1">
    <property type="entry name" value="CARBOXYPEPTIDASE 1"/>
    <property type="match status" value="1"/>
</dbReference>
<organism evidence="12 14">
    <name type="scientific">Anoxybacteroides rupiense</name>
    <dbReference type="NCBI Taxonomy" id="311460"/>
    <lineage>
        <taxon>Bacteria</taxon>
        <taxon>Bacillati</taxon>
        <taxon>Bacillota</taxon>
        <taxon>Bacilli</taxon>
        <taxon>Bacillales</taxon>
        <taxon>Anoxybacillaceae</taxon>
        <taxon>Anoxybacteroides</taxon>
    </lineage>
</organism>
<keyword evidence="9" id="KW-0862">Zinc</keyword>
<keyword evidence="5 8" id="KW-0482">Metalloprotease</keyword>
<evidence type="ECO:0000256" key="7">
    <source>
        <dbReference type="ARBA" id="ARBA00061580"/>
    </source>
</evidence>
<dbReference type="Pfam" id="PF02074">
    <property type="entry name" value="Peptidase_M32"/>
    <property type="match status" value="1"/>
</dbReference>
<dbReference type="SUPFAM" id="SSF55486">
    <property type="entry name" value="Metalloproteases ('zincins'), catalytic domain"/>
    <property type="match status" value="1"/>
</dbReference>
<dbReference type="PRINTS" id="PR00998">
    <property type="entry name" value="CRBOXYPTASET"/>
</dbReference>
<comment type="caution">
    <text evidence="12">The sequence shown here is derived from an EMBL/GenBank/DDBJ whole genome shotgun (WGS) entry which is preliminary data.</text>
</comment>
<comment type="cofactor">
    <cofactor evidence="9">
        <name>Zn(2+)</name>
        <dbReference type="ChEBI" id="CHEBI:29105"/>
    </cofactor>
    <text evidence="9">Binds 1 zinc ion per subunit.</text>
</comment>
<sequence length="502" mass="58615">MLKEMEQQFLRYIKKMMSYNEAIQLMYWDMRTGAPKKGLEQRAEVVGILSQEMFKMSISEEMAAYIAKLSPSHVQTELSAVVQCALAECRKEYERNKKIPVEEYKEYVVLQSKAESVWEEAKEKSDFAMFRPYLERLVEFNQKFIEYWGYQGHPYNTLLDLYEPGITVELLDQVFAKLRERMVPLVQAVAAAEHKPDTSFLFQKFPKEKQRAFSLELLRELGYDFSAGRLDETVHPFAIGLNPGDVRITTRYDEHDFRTALFGTIHECGHAIYEQNIAKELVGTPLCTGTSMGIHESQSLFYENFIGRHYSYWKRHYPLLQKYAPEQFASITLDEFYRAVNEAKPSLIRIEADELTYSLHIMIRYEIEKELFNGSVAVDDLPELWNDKYEEYLGIRPDSDASGILQDVHWSGGSFGYFPSYALGYMYAAQFKHAMLKDLPHFDDLLEKGDMLPIRSWLTEKVHCFGKTKKPLDILQEATGEELNVDYLIQYLEDKYRAIYQL</sequence>
<comment type="similarity">
    <text evidence="7 8">Belongs to the peptidase M32 family.</text>
</comment>
<dbReference type="EMBL" id="JARTLI010000036">
    <property type="protein sequence ID" value="MED5052830.1"/>
    <property type="molecule type" value="Genomic_DNA"/>
</dbReference>
<feature type="active site" description="Proton donor/acceptor" evidence="10">
    <location>
        <position position="267"/>
    </location>
</feature>
<dbReference type="PIRSF" id="PIRSF006615">
    <property type="entry name" value="Zn_crbxpep_Taq"/>
    <property type="match status" value="1"/>
</dbReference>
<dbReference type="CDD" id="cd06460">
    <property type="entry name" value="M32_Taq"/>
    <property type="match status" value="1"/>
</dbReference>
<dbReference type="Proteomes" id="UP001339962">
    <property type="component" value="Unassembled WGS sequence"/>
</dbReference>
<dbReference type="Gene3D" id="1.10.1370.30">
    <property type="match status" value="1"/>
</dbReference>
<keyword evidence="3 8" id="KW-0479">Metal-binding</keyword>